<sequence length="42" mass="4485">MPRLIHLHANGACGVAHRVVIAGRGGRQLGGRTVALRLVHTY</sequence>
<evidence type="ECO:0000313" key="2">
    <source>
        <dbReference type="Proteomes" id="UP000014062"/>
    </source>
</evidence>
<protein>
    <submittedName>
        <fullName evidence="1">Uncharacterized protein</fullName>
    </submittedName>
</protein>
<accession>A0A7U9DM14</accession>
<dbReference type="AlphaFoldDB" id="A0A7U9DM14"/>
<organism evidence="1 2">
    <name type="scientific">Streptomyces lividans 1326</name>
    <dbReference type="NCBI Taxonomy" id="1200984"/>
    <lineage>
        <taxon>Bacteria</taxon>
        <taxon>Bacillati</taxon>
        <taxon>Actinomycetota</taxon>
        <taxon>Actinomycetes</taxon>
        <taxon>Kitasatosporales</taxon>
        <taxon>Streptomycetaceae</taxon>
        <taxon>Streptomyces</taxon>
    </lineage>
</organism>
<reference evidence="2" key="1">
    <citation type="journal article" date="2013" name="Genome Biol. Evol.">
        <title>The genome sequence of Streptomyces lividans 66 reveals a novel tRNA-dependent peptide biosynthetic system within a metal-related genomic island.</title>
        <authorList>
            <person name="Cruz-Morales P."/>
            <person name="Vijgenboom E."/>
            <person name="Iruegas-Bocardo F."/>
            <person name="Girard G."/>
            <person name="Yanez-Guerra L.A."/>
            <person name="Ramos-Aboites H.E."/>
            <person name="Pernodet J.L."/>
            <person name="Anne J."/>
            <person name="van Wezel G.P."/>
            <person name="Barona-Gomez F."/>
        </authorList>
    </citation>
    <scope>NUCLEOTIDE SEQUENCE [LARGE SCALE GENOMIC DNA]</scope>
    <source>
        <strain evidence="2">1326</strain>
    </source>
</reference>
<proteinExistence type="predicted"/>
<name>A0A7U9DM14_STRLI</name>
<evidence type="ECO:0000313" key="1">
    <source>
        <dbReference type="EMBL" id="EOY46456.1"/>
    </source>
</evidence>
<dbReference type="Proteomes" id="UP000014062">
    <property type="component" value="Chromosome"/>
</dbReference>
<dbReference type="EMBL" id="CM001889">
    <property type="protein sequence ID" value="EOY46456.1"/>
    <property type="molecule type" value="Genomic_DNA"/>
</dbReference>
<gene>
    <name evidence="1" type="ORF">SLI_1741</name>
</gene>